<organism evidence="2 3">
    <name type="scientific">Massilia varians</name>
    <dbReference type="NCBI Taxonomy" id="457921"/>
    <lineage>
        <taxon>Bacteria</taxon>
        <taxon>Pseudomonadati</taxon>
        <taxon>Pseudomonadota</taxon>
        <taxon>Betaproteobacteria</taxon>
        <taxon>Burkholderiales</taxon>
        <taxon>Oxalobacteraceae</taxon>
        <taxon>Telluria group</taxon>
        <taxon>Massilia</taxon>
    </lineage>
</organism>
<proteinExistence type="predicted"/>
<dbReference type="RefSeq" id="WP_281909920.1">
    <property type="nucleotide sequence ID" value="NZ_AP026966.1"/>
</dbReference>
<name>A0ABM8CBH7_9BURK</name>
<keyword evidence="3" id="KW-1185">Reference proteome</keyword>
<protein>
    <submittedName>
        <fullName evidence="2">Uncharacterized protein</fullName>
    </submittedName>
</protein>
<dbReference type="Proteomes" id="UP001163336">
    <property type="component" value="Chromosome"/>
</dbReference>
<reference evidence="2" key="1">
    <citation type="submission" date="2022-11" db="EMBL/GenBank/DDBJ databases">
        <title>Isolation and characterization of PLA-degrading bacterium Massilia sp. from Antarctic soil.</title>
        <authorList>
            <person name="Sato K."/>
            <person name="Gomez-Fuentes C."/>
            <person name="Ahmad S.A."/>
            <person name="Zulkharnain A."/>
        </authorList>
    </citation>
    <scope>NUCLEOTIDE SEQUENCE</scope>
    <source>
        <strain evidence="2">N-3</strain>
    </source>
</reference>
<accession>A0ABM8CBH7</accession>
<dbReference type="EMBL" id="AP026966">
    <property type="protein sequence ID" value="BDT60649.1"/>
    <property type="molecule type" value="Genomic_DNA"/>
</dbReference>
<sequence>MHTNAQPTDGVLPLSADPAERRQMARFHAVLFPTRLALSRWQHGGHIPHLHHGAPALRAAWYATARRDFQTWLDRGGFSQYDDASRALPALPIAEPKPVRDSDTQQIGTCT</sequence>
<evidence type="ECO:0000256" key="1">
    <source>
        <dbReference type="SAM" id="MobiDB-lite"/>
    </source>
</evidence>
<evidence type="ECO:0000313" key="3">
    <source>
        <dbReference type="Proteomes" id="UP001163336"/>
    </source>
</evidence>
<feature type="region of interest" description="Disordered" evidence="1">
    <location>
        <begin position="92"/>
        <end position="111"/>
    </location>
</feature>
<gene>
    <name evidence="2" type="ORF">MasN3_41430</name>
</gene>
<evidence type="ECO:0000313" key="2">
    <source>
        <dbReference type="EMBL" id="BDT60649.1"/>
    </source>
</evidence>